<sequence>MTECPICYETVVNELCLTNCSHSFCKSCITEWVKFNSVCPVCRANTNVRDFISNESYSAHVMQYYFNDLNKHKMDYLVSVIQGVFPQLSITDGYTNLEFYQIKQAIDFDYRAKCIFEEVFVNFKPRVIHCCQLAHFIIL</sequence>
<dbReference type="SMART" id="SM00184">
    <property type="entry name" value="RING"/>
    <property type="match status" value="1"/>
</dbReference>
<dbReference type="PROSITE" id="PS00518">
    <property type="entry name" value="ZF_RING_1"/>
    <property type="match status" value="1"/>
</dbReference>
<reference evidence="5" key="1">
    <citation type="journal article" date="2020" name="Nature">
        <title>Giant virus diversity and host interactions through global metagenomics.</title>
        <authorList>
            <person name="Schulz F."/>
            <person name="Roux S."/>
            <person name="Paez-Espino D."/>
            <person name="Jungbluth S."/>
            <person name="Walsh D.A."/>
            <person name="Denef V.J."/>
            <person name="McMahon K.D."/>
            <person name="Konstantinidis K.T."/>
            <person name="Eloe-Fadrosh E.A."/>
            <person name="Kyrpides N.C."/>
            <person name="Woyke T."/>
        </authorList>
    </citation>
    <scope>NUCLEOTIDE SEQUENCE</scope>
    <source>
        <strain evidence="5">GVMAG-M-3300023184-53</strain>
    </source>
</reference>
<proteinExistence type="predicted"/>
<dbReference type="Gene3D" id="3.30.40.10">
    <property type="entry name" value="Zinc/RING finger domain, C3HC4 (zinc finger)"/>
    <property type="match status" value="1"/>
</dbReference>
<dbReference type="PROSITE" id="PS50089">
    <property type="entry name" value="ZF_RING_2"/>
    <property type="match status" value="1"/>
</dbReference>
<dbReference type="SUPFAM" id="SSF57850">
    <property type="entry name" value="RING/U-box"/>
    <property type="match status" value="1"/>
</dbReference>
<dbReference type="InterPro" id="IPR017907">
    <property type="entry name" value="Znf_RING_CS"/>
</dbReference>
<dbReference type="GO" id="GO:0008270">
    <property type="term" value="F:zinc ion binding"/>
    <property type="evidence" value="ECO:0007669"/>
    <property type="project" value="UniProtKB-KW"/>
</dbReference>
<protein>
    <recommendedName>
        <fullName evidence="4">RING-type domain-containing protein</fullName>
    </recommendedName>
</protein>
<evidence type="ECO:0000259" key="4">
    <source>
        <dbReference type="PROSITE" id="PS50089"/>
    </source>
</evidence>
<evidence type="ECO:0000256" key="2">
    <source>
        <dbReference type="ARBA" id="ARBA00022771"/>
    </source>
</evidence>
<dbReference type="InterPro" id="IPR001841">
    <property type="entry name" value="Znf_RING"/>
</dbReference>
<dbReference type="Pfam" id="PF13639">
    <property type="entry name" value="zf-RING_2"/>
    <property type="match status" value="1"/>
</dbReference>
<dbReference type="InterPro" id="IPR013083">
    <property type="entry name" value="Znf_RING/FYVE/PHD"/>
</dbReference>
<organism evidence="5">
    <name type="scientific">viral metagenome</name>
    <dbReference type="NCBI Taxonomy" id="1070528"/>
    <lineage>
        <taxon>unclassified sequences</taxon>
        <taxon>metagenomes</taxon>
        <taxon>organismal metagenomes</taxon>
    </lineage>
</organism>
<keyword evidence="3" id="KW-0862">Zinc</keyword>
<evidence type="ECO:0000256" key="3">
    <source>
        <dbReference type="ARBA" id="ARBA00022833"/>
    </source>
</evidence>
<keyword evidence="1" id="KW-0479">Metal-binding</keyword>
<evidence type="ECO:0000313" key="5">
    <source>
        <dbReference type="EMBL" id="QHT89296.1"/>
    </source>
</evidence>
<keyword evidence="2" id="KW-0863">Zinc-finger</keyword>
<name>A0A6C0IAC7_9ZZZZ</name>
<accession>A0A6C0IAC7</accession>
<feature type="domain" description="RING-type" evidence="4">
    <location>
        <begin position="4"/>
        <end position="43"/>
    </location>
</feature>
<dbReference type="EMBL" id="MN740138">
    <property type="protein sequence ID" value="QHT89296.1"/>
    <property type="molecule type" value="Genomic_DNA"/>
</dbReference>
<evidence type="ECO:0000256" key="1">
    <source>
        <dbReference type="ARBA" id="ARBA00022723"/>
    </source>
</evidence>
<dbReference type="AlphaFoldDB" id="A0A6C0IAC7"/>